<feature type="compositionally biased region" description="Basic and acidic residues" evidence="1">
    <location>
        <begin position="190"/>
        <end position="206"/>
    </location>
</feature>
<evidence type="ECO:0000256" key="1">
    <source>
        <dbReference type="SAM" id="MobiDB-lite"/>
    </source>
</evidence>
<feature type="region of interest" description="Disordered" evidence="1">
    <location>
        <begin position="1"/>
        <end position="56"/>
    </location>
</feature>
<dbReference type="SUPFAM" id="SSF143503">
    <property type="entry name" value="PUG domain-like"/>
    <property type="match status" value="1"/>
</dbReference>
<evidence type="ECO:0000313" key="3">
    <source>
        <dbReference type="EMBL" id="KAF5333346.1"/>
    </source>
</evidence>
<comment type="caution">
    <text evidence="3">The sequence shown here is derived from an EMBL/GenBank/DDBJ whole genome shotgun (WGS) entry which is preliminary data.</text>
</comment>
<protein>
    <recommendedName>
        <fullName evidence="2">PUB domain-containing protein</fullName>
    </recommendedName>
</protein>
<evidence type="ECO:0000259" key="2">
    <source>
        <dbReference type="Pfam" id="PF09409"/>
    </source>
</evidence>
<dbReference type="AlphaFoldDB" id="A0A8H5C2C7"/>
<feature type="compositionally biased region" description="Low complexity" evidence="1">
    <location>
        <begin position="219"/>
        <end position="231"/>
    </location>
</feature>
<evidence type="ECO:0000313" key="4">
    <source>
        <dbReference type="Proteomes" id="UP000541558"/>
    </source>
</evidence>
<feature type="compositionally biased region" description="Low complexity" evidence="1">
    <location>
        <begin position="1"/>
        <end position="29"/>
    </location>
</feature>
<proteinExistence type="predicted"/>
<name>A0A8H5C2C7_9AGAR</name>
<accession>A0A8H5C2C7</accession>
<dbReference type="OrthoDB" id="49605at2759"/>
<organism evidence="3 4">
    <name type="scientific">Ephemerocybe angulata</name>
    <dbReference type="NCBI Taxonomy" id="980116"/>
    <lineage>
        <taxon>Eukaryota</taxon>
        <taxon>Fungi</taxon>
        <taxon>Dikarya</taxon>
        <taxon>Basidiomycota</taxon>
        <taxon>Agaricomycotina</taxon>
        <taxon>Agaricomycetes</taxon>
        <taxon>Agaricomycetidae</taxon>
        <taxon>Agaricales</taxon>
        <taxon>Agaricineae</taxon>
        <taxon>Psathyrellaceae</taxon>
        <taxon>Ephemerocybe</taxon>
    </lineage>
</organism>
<reference evidence="3 4" key="1">
    <citation type="journal article" date="2020" name="ISME J.">
        <title>Uncovering the hidden diversity of litter-decomposition mechanisms in mushroom-forming fungi.</title>
        <authorList>
            <person name="Floudas D."/>
            <person name="Bentzer J."/>
            <person name="Ahren D."/>
            <person name="Johansson T."/>
            <person name="Persson P."/>
            <person name="Tunlid A."/>
        </authorList>
    </citation>
    <scope>NUCLEOTIDE SEQUENCE [LARGE SCALE GENOMIC DNA]</scope>
    <source>
        <strain evidence="3 4">CBS 175.51</strain>
    </source>
</reference>
<dbReference type="Proteomes" id="UP000541558">
    <property type="component" value="Unassembled WGS sequence"/>
</dbReference>
<dbReference type="Pfam" id="PF09409">
    <property type="entry name" value="PUB"/>
    <property type="match status" value="1"/>
</dbReference>
<sequence length="260" mass="29227">MSDSQSPPSSPRPASATAPTISPDALAAAAERRTREQPAQKTTAQLAHEHERKQKFRRMIDPGIVRPNPKEQAISSLKTLLKIAENLLNDPENPKYQAFKPTNSVIKRELVDRKGVLEYAIELGFRGEVENFQPYYRWHPRHLEELRVGTDILKEFVDLFMQKEAAASVKTVSQKELQRQAAERVRLAYMDDRKTKEQRDEMERQARLSRGSSAQPSGPARARIARPAVAASQMPGEGEMLVSPPPYEAPPSTDSEVHTP</sequence>
<feature type="region of interest" description="Disordered" evidence="1">
    <location>
        <begin position="190"/>
        <end position="260"/>
    </location>
</feature>
<dbReference type="Gene3D" id="1.20.58.2190">
    <property type="match status" value="1"/>
</dbReference>
<dbReference type="EMBL" id="JAACJK010000109">
    <property type="protein sequence ID" value="KAF5333346.1"/>
    <property type="molecule type" value="Genomic_DNA"/>
</dbReference>
<keyword evidence="4" id="KW-1185">Reference proteome</keyword>
<dbReference type="InterPro" id="IPR036339">
    <property type="entry name" value="PUB-like_dom_sf"/>
</dbReference>
<dbReference type="InterPro" id="IPR018997">
    <property type="entry name" value="PUB_domain"/>
</dbReference>
<gene>
    <name evidence="3" type="ORF">D9611_002485</name>
</gene>
<dbReference type="CDD" id="cd09212">
    <property type="entry name" value="PUB"/>
    <property type="match status" value="1"/>
</dbReference>
<feature type="domain" description="PUB" evidence="2">
    <location>
        <begin position="70"/>
        <end position="147"/>
    </location>
</feature>